<dbReference type="EMBL" id="QQBH01000024">
    <property type="protein sequence ID" value="RDD85721.1"/>
    <property type="molecule type" value="Genomic_DNA"/>
</dbReference>
<organism evidence="2 3">
    <name type="scientific">Streptomyces parvulus</name>
    <dbReference type="NCBI Taxonomy" id="146923"/>
    <lineage>
        <taxon>Bacteria</taxon>
        <taxon>Bacillati</taxon>
        <taxon>Actinomycetota</taxon>
        <taxon>Actinomycetes</taxon>
        <taxon>Kitasatosporales</taxon>
        <taxon>Streptomycetaceae</taxon>
        <taxon>Streptomyces</taxon>
    </lineage>
</organism>
<feature type="signal peptide" evidence="1">
    <location>
        <begin position="1"/>
        <end position="28"/>
    </location>
</feature>
<dbReference type="RefSeq" id="WP_114531703.1">
    <property type="nucleotide sequence ID" value="NZ_JBIVML010000024.1"/>
</dbReference>
<dbReference type="OrthoDB" id="3536335at2"/>
<keyword evidence="1" id="KW-0732">Signal</keyword>
<dbReference type="PROSITE" id="PS51257">
    <property type="entry name" value="PROKAR_LIPOPROTEIN"/>
    <property type="match status" value="1"/>
</dbReference>
<accession>A0A369UYZ6</accession>
<feature type="chain" id="PRO_5016909717" evidence="1">
    <location>
        <begin position="29"/>
        <end position="129"/>
    </location>
</feature>
<comment type="caution">
    <text evidence="2">The sequence shown here is derived from an EMBL/GenBank/DDBJ whole genome shotgun (WGS) entry which is preliminary data.</text>
</comment>
<evidence type="ECO:0000313" key="2">
    <source>
        <dbReference type="EMBL" id="RDD85721.1"/>
    </source>
</evidence>
<gene>
    <name evidence="2" type="ORF">DVZ84_28665</name>
</gene>
<protein>
    <submittedName>
        <fullName evidence="2">Uncharacterized protein</fullName>
    </submittedName>
</protein>
<proteinExistence type="predicted"/>
<evidence type="ECO:0000313" key="3">
    <source>
        <dbReference type="Proteomes" id="UP000253742"/>
    </source>
</evidence>
<dbReference type="AlphaFoldDB" id="A0A369UYZ6"/>
<evidence type="ECO:0000256" key="1">
    <source>
        <dbReference type="SAM" id="SignalP"/>
    </source>
</evidence>
<name>A0A369UYZ6_9ACTN</name>
<dbReference type="Proteomes" id="UP000253742">
    <property type="component" value="Unassembled WGS sequence"/>
</dbReference>
<dbReference type="STRING" id="146923.Spa2297_28280"/>
<sequence length="129" mass="13493">MIRVTSGGRWLFAVLAASAVLLSGCSDAVDPKKLPGVYRGAGGGRIELSADGTFSATRVTPSEGGDPVDFSGTWDYEDPGTSSDFVYLGVEDGGLGMTGGIQLYVDDEDTLYFQSDPDGPVTQELEKTS</sequence>
<reference evidence="2 3" key="1">
    <citation type="submission" date="2018-07" db="EMBL/GenBank/DDBJ databases">
        <title>Genome guided investigation of antibiotics producing actinomycetales strain isolated from a Macau mangrove ecosystem.</title>
        <authorList>
            <person name="Hu D."/>
        </authorList>
    </citation>
    <scope>NUCLEOTIDE SEQUENCE [LARGE SCALE GENOMIC DNA]</scope>
    <source>
        <strain evidence="2 3">2297</strain>
    </source>
</reference>